<proteinExistence type="inferred from homology"/>
<evidence type="ECO:0000256" key="10">
    <source>
        <dbReference type="ARBA" id="ARBA00022982"/>
    </source>
</evidence>
<evidence type="ECO:0000256" key="3">
    <source>
        <dbReference type="ARBA" id="ARBA00009508"/>
    </source>
</evidence>
<dbReference type="InterPro" id="IPR033034">
    <property type="entry name" value="NDUFB9"/>
</dbReference>
<dbReference type="eggNOG" id="ENOG502S7CC">
    <property type="taxonomic scope" value="Eukaryota"/>
</dbReference>
<accession>F2UBC3</accession>
<evidence type="ECO:0000256" key="12">
    <source>
        <dbReference type="ARBA" id="ARBA00023128"/>
    </source>
</evidence>
<evidence type="ECO:0000256" key="11">
    <source>
        <dbReference type="ARBA" id="ARBA00022990"/>
    </source>
</evidence>
<keyword evidence="6" id="KW-0813">Transport</keyword>
<comment type="subcellular location">
    <subcellularLocation>
        <location evidence="2">Mitochondrion inner membrane</location>
        <topology evidence="2">Peripheral membrane protein</topology>
        <orientation evidence="2">Matrix side</orientation>
    </subcellularLocation>
</comment>
<keyword evidence="10" id="KW-0249">Electron transport</keyword>
<organism evidence="19">
    <name type="scientific">Salpingoeca rosetta (strain ATCC 50818 / BSB-021)</name>
    <dbReference type="NCBI Taxonomy" id="946362"/>
    <lineage>
        <taxon>Eukaryota</taxon>
        <taxon>Choanoflagellata</taxon>
        <taxon>Craspedida</taxon>
        <taxon>Salpingoecidae</taxon>
        <taxon>Salpingoeca</taxon>
    </lineage>
</organism>
<dbReference type="KEGG" id="sre:PTSG_05482"/>
<evidence type="ECO:0000256" key="7">
    <source>
        <dbReference type="ARBA" id="ARBA00022553"/>
    </source>
</evidence>
<evidence type="ECO:0000256" key="4">
    <source>
        <dbReference type="ARBA" id="ARBA00011790"/>
    </source>
</evidence>
<evidence type="ECO:0000256" key="15">
    <source>
        <dbReference type="ARBA" id="ARBA00032528"/>
    </source>
</evidence>
<keyword evidence="9" id="KW-0999">Mitochondrion inner membrane</keyword>
<dbReference type="GO" id="GO:0006120">
    <property type="term" value="P:mitochondrial electron transport, NADH to ubiquinone"/>
    <property type="evidence" value="ECO:0007669"/>
    <property type="project" value="InterPro"/>
</dbReference>
<dbReference type="PANTHER" id="PTHR12868">
    <property type="entry name" value="NADH-UBIQUINONE OXIDOREDUCTASE B22 SUBUNIT"/>
    <property type="match status" value="1"/>
</dbReference>
<keyword evidence="13" id="KW-0472">Membrane</keyword>
<dbReference type="GeneID" id="16073929"/>
<reference evidence="18" key="1">
    <citation type="submission" date="2009-08" db="EMBL/GenBank/DDBJ databases">
        <title>Annotation of Salpingoeca rosetta.</title>
        <authorList>
            <consortium name="The Broad Institute Genome Sequencing Platform"/>
            <person name="Russ C."/>
            <person name="Cuomo C."/>
            <person name="Burger G."/>
            <person name="Gray M.W."/>
            <person name="Holland P.W.H."/>
            <person name="King N."/>
            <person name="Lang F.B.F."/>
            <person name="Roger A.J."/>
            <person name="Ruiz-Trillo I."/>
            <person name="Young S.K."/>
            <person name="Zeng Q."/>
            <person name="Gargeya S."/>
            <person name="Alvarado L."/>
            <person name="Berlin A."/>
            <person name="Chapman S.B."/>
            <person name="Chen Z."/>
            <person name="Freedman E."/>
            <person name="Gellesch M."/>
            <person name="Goldberg J."/>
            <person name="Griggs A."/>
            <person name="Gujja S."/>
            <person name="Heilman E."/>
            <person name="Heiman D."/>
            <person name="Howarth C."/>
            <person name="Mehta T."/>
            <person name="Neiman D."/>
            <person name="Pearson M."/>
            <person name="Roberts A."/>
            <person name="Saif S."/>
            <person name="Shea T."/>
            <person name="Shenoy N."/>
            <person name="Sisk P."/>
            <person name="Stolte C."/>
            <person name="Sykes S."/>
            <person name="White J."/>
            <person name="Yandava C."/>
            <person name="Haas B."/>
            <person name="Nusbaum C."/>
            <person name="Birren B."/>
        </authorList>
    </citation>
    <scope>NUCLEOTIDE SEQUENCE [LARGE SCALE GENOMIC DNA]</scope>
    <source>
        <strain evidence="18">ATCC 50818</strain>
    </source>
</reference>
<sequence length="98" mass="11127">MTAHKQAVLRLYRHMLKDSKSWAVDRGVWMKHAATIRQRFETHRTANPAEAAKLLAAEQAKFESNKHPDPYRPCTSLDGSKWERNCPPPADVVQAGSM</sequence>
<evidence type="ECO:0000256" key="16">
    <source>
        <dbReference type="SAM" id="MobiDB-lite"/>
    </source>
</evidence>
<keyword evidence="8" id="KW-0679">Respiratory chain</keyword>
<dbReference type="Pfam" id="PF05347">
    <property type="entry name" value="Complex1_LYR"/>
    <property type="match status" value="1"/>
</dbReference>
<dbReference type="CDD" id="cd20263">
    <property type="entry name" value="Complex1_LYR_NDUFB9_LYRM3"/>
    <property type="match status" value="1"/>
</dbReference>
<keyword evidence="19" id="KW-1185">Reference proteome</keyword>
<evidence type="ECO:0000256" key="5">
    <source>
        <dbReference type="ARBA" id="ARBA00018684"/>
    </source>
</evidence>
<comment type="similarity">
    <text evidence="3">Belongs to the complex I LYR family.</text>
</comment>
<name>F2UBC3_SALR5</name>
<dbReference type="GO" id="GO:0005743">
    <property type="term" value="C:mitochondrial inner membrane"/>
    <property type="evidence" value="ECO:0007669"/>
    <property type="project" value="UniProtKB-SubCell"/>
</dbReference>
<feature type="domain" description="Complex 1 LYR protein" evidence="17">
    <location>
        <begin position="6"/>
        <end position="57"/>
    </location>
</feature>
<dbReference type="OMA" id="KWERNAP"/>
<comment type="subunit">
    <text evidence="4">Mammalian complex I is composed of 45 different subunits.</text>
</comment>
<keyword evidence="7" id="KW-0597">Phosphoprotein</keyword>
<dbReference type="EMBL" id="GL832967">
    <property type="protein sequence ID" value="EGD73789.1"/>
    <property type="molecule type" value="Genomic_DNA"/>
</dbReference>
<evidence type="ECO:0000259" key="17">
    <source>
        <dbReference type="Pfam" id="PF05347"/>
    </source>
</evidence>
<dbReference type="Proteomes" id="UP000007799">
    <property type="component" value="Unassembled WGS sequence"/>
</dbReference>
<dbReference type="InterPro" id="IPR045292">
    <property type="entry name" value="Complex1_LYR_NDUFB9_LYRM3"/>
</dbReference>
<evidence type="ECO:0000313" key="18">
    <source>
        <dbReference type="EMBL" id="EGD73789.1"/>
    </source>
</evidence>
<evidence type="ECO:0000313" key="19">
    <source>
        <dbReference type="Proteomes" id="UP000007799"/>
    </source>
</evidence>
<evidence type="ECO:0000256" key="14">
    <source>
        <dbReference type="ARBA" id="ARBA00030192"/>
    </source>
</evidence>
<evidence type="ECO:0000256" key="8">
    <source>
        <dbReference type="ARBA" id="ARBA00022660"/>
    </source>
</evidence>
<dbReference type="AlphaFoldDB" id="F2UBC3"/>
<keyword evidence="11" id="KW-0007">Acetylation</keyword>
<dbReference type="STRING" id="946362.F2UBC3"/>
<dbReference type="InterPro" id="IPR008011">
    <property type="entry name" value="Complex1_LYR_dom"/>
</dbReference>
<protein>
    <recommendedName>
        <fullName evidence="5">NADH dehydrogenase [ubiquinone] 1 beta subcomplex subunit 9</fullName>
    </recommendedName>
    <alternativeName>
        <fullName evidence="14">Complex I-B22</fullName>
    </alternativeName>
    <alternativeName>
        <fullName evidence="15">NADH-ubiquinone oxidoreductase B22 subunit</fullName>
    </alternativeName>
</protein>
<evidence type="ECO:0000256" key="2">
    <source>
        <dbReference type="ARBA" id="ARBA00004443"/>
    </source>
</evidence>
<keyword evidence="12" id="KW-0496">Mitochondrion</keyword>
<comment type="function">
    <text evidence="1">Accessory subunit of the mitochondrial membrane respiratory chain NADH dehydrogenase (Complex I), that is believed to be not involved in catalysis. Complex I functions in the transfer of electrons from NADH to the respiratory chain. The immediate electron acceptor for the enzyme is believed to be ubiquinone.</text>
</comment>
<dbReference type="RefSeq" id="XP_004993352.1">
    <property type="nucleotide sequence ID" value="XM_004993295.1"/>
</dbReference>
<evidence type="ECO:0000256" key="9">
    <source>
        <dbReference type="ARBA" id="ARBA00022792"/>
    </source>
</evidence>
<dbReference type="InParanoid" id="F2UBC3"/>
<evidence type="ECO:0000256" key="1">
    <source>
        <dbReference type="ARBA" id="ARBA00002920"/>
    </source>
</evidence>
<evidence type="ECO:0000256" key="13">
    <source>
        <dbReference type="ARBA" id="ARBA00023136"/>
    </source>
</evidence>
<feature type="region of interest" description="Disordered" evidence="16">
    <location>
        <begin position="62"/>
        <end position="98"/>
    </location>
</feature>
<dbReference type="OrthoDB" id="13598at2759"/>
<dbReference type="PANTHER" id="PTHR12868:SF0">
    <property type="entry name" value="NADH DEHYDROGENASE [UBIQUINONE] 1 BETA SUBCOMPLEX SUBUNIT 9"/>
    <property type="match status" value="1"/>
</dbReference>
<gene>
    <name evidence="18" type="ORF">PTSG_05482</name>
</gene>
<evidence type="ECO:0000256" key="6">
    <source>
        <dbReference type="ARBA" id="ARBA00022448"/>
    </source>
</evidence>